<reference evidence="2 3" key="1">
    <citation type="submission" date="2017-01" db="EMBL/GenBank/DDBJ databases">
        <authorList>
            <person name="Varghese N."/>
            <person name="Submissions S."/>
        </authorList>
    </citation>
    <scope>NUCLEOTIDE SEQUENCE [LARGE SCALE GENOMIC DNA]</scope>
    <source>
        <strain evidence="2 3">RUG2-6</strain>
    </source>
</reference>
<accession>A0A9X8RCF0</accession>
<gene>
    <name evidence="2" type="ORF">SAMN05878482_106344</name>
</gene>
<name>A0A9X8RCF0_9BACI</name>
<comment type="caution">
    <text evidence="2">The sequence shown here is derived from an EMBL/GenBank/DDBJ whole genome shotgun (WGS) entry which is preliminary data.</text>
</comment>
<dbReference type="AlphaFoldDB" id="A0A9X8RCF0"/>
<proteinExistence type="predicted"/>
<feature type="transmembrane region" description="Helical" evidence="1">
    <location>
        <begin position="65"/>
        <end position="90"/>
    </location>
</feature>
<keyword evidence="1" id="KW-0812">Transmembrane</keyword>
<dbReference type="Proteomes" id="UP000185829">
    <property type="component" value="Unassembled WGS sequence"/>
</dbReference>
<evidence type="ECO:0000313" key="3">
    <source>
        <dbReference type="Proteomes" id="UP000185829"/>
    </source>
</evidence>
<dbReference type="EMBL" id="FTMX01000006">
    <property type="protein sequence ID" value="SIR87664.1"/>
    <property type="molecule type" value="Genomic_DNA"/>
</dbReference>
<keyword evidence="1" id="KW-1133">Transmembrane helix</keyword>
<feature type="transmembrane region" description="Helical" evidence="1">
    <location>
        <begin position="6"/>
        <end position="26"/>
    </location>
</feature>
<protein>
    <submittedName>
        <fullName evidence="2">Uncharacterized protein</fullName>
    </submittedName>
</protein>
<sequence length="92" mass="10692">MGALVVGLLFLIPGIIFLLLVMFKYTEEEHQKELIKYQWVRNDRFLSWVEWELVLFHKIASKSYIIAKVIILLISLIPIAIGILALWAFFSG</sequence>
<dbReference type="RefSeq" id="WP_076370504.1">
    <property type="nucleotide sequence ID" value="NZ_FTMX01000006.1"/>
</dbReference>
<keyword evidence="1" id="KW-0472">Membrane</keyword>
<evidence type="ECO:0000313" key="2">
    <source>
        <dbReference type="EMBL" id="SIR87664.1"/>
    </source>
</evidence>
<evidence type="ECO:0000256" key="1">
    <source>
        <dbReference type="SAM" id="Phobius"/>
    </source>
</evidence>
<organism evidence="2 3">
    <name type="scientific">Peribacillus simplex</name>
    <dbReference type="NCBI Taxonomy" id="1478"/>
    <lineage>
        <taxon>Bacteria</taxon>
        <taxon>Bacillati</taxon>
        <taxon>Bacillota</taxon>
        <taxon>Bacilli</taxon>
        <taxon>Bacillales</taxon>
        <taxon>Bacillaceae</taxon>
        <taxon>Peribacillus</taxon>
    </lineage>
</organism>